<dbReference type="SMART" id="SM01008">
    <property type="entry name" value="Ald_Xan_dh_C"/>
    <property type="match status" value="1"/>
</dbReference>
<dbReference type="InterPro" id="IPR046867">
    <property type="entry name" value="AldOxase/xan_DH_MoCoBD2"/>
</dbReference>
<dbReference type="GO" id="GO:0005506">
    <property type="term" value="F:iron ion binding"/>
    <property type="evidence" value="ECO:0007669"/>
    <property type="project" value="InterPro"/>
</dbReference>
<evidence type="ECO:0000313" key="5">
    <source>
        <dbReference type="EMBL" id="GCE03206.1"/>
    </source>
</evidence>
<organism evidence="5 6">
    <name type="scientific">Dictyobacter aurantiacus</name>
    <dbReference type="NCBI Taxonomy" id="1936993"/>
    <lineage>
        <taxon>Bacteria</taxon>
        <taxon>Bacillati</taxon>
        <taxon>Chloroflexota</taxon>
        <taxon>Ktedonobacteria</taxon>
        <taxon>Ktedonobacterales</taxon>
        <taxon>Dictyobacteraceae</taxon>
        <taxon>Dictyobacter</taxon>
    </lineage>
</organism>
<evidence type="ECO:0000259" key="4">
    <source>
        <dbReference type="SMART" id="SM01008"/>
    </source>
</evidence>
<sequence length="776" mass="82155">MAQTIDHETNRVAVGKPTRRMDAEEKLTGRARFSGDLSFPGLLHARLVLSPYAHARIVSIDTTAALAIPGVVAVYTADTLKMAKAHESSRSQAPLARDEVFWCGHPVAVVLAESEALAQDGAEAVDVDYDPLPVVIDPLAALQPDSPLTRPRSKDETSEIAGGGTHADVGNTQAEEEEQEELSQNVSDHVHMHTGDIEAGLREADVVVERTYRTHSVHQSYMEPQSITVVPEQTSGHKMRVYASTQGLYNARTDISNALNLPERQILVEPMPIGGAFGGKFGLVEPLAAAVAYAIRKPVRLVYTRQDELLAGNPAPQSVITVKLGAKRDGTLVALQARIILDSGAFPGAAAGLAGYLISSVYRCANTDIRCYEVLTNKVSVGAYRAPDAPQTAFALESTVADLCQEMQIDPIEFRRQNGLRGGDPSGNPRRPTLPPLGLIECLDGIERHPLWKERQKLKEPPVELAGWKIGFGLAVGGWPGGNDVAAAACRLESDGTVSVVVGTVDLTGSDTSLALIAAEAMGVPSSQVNVAHDATDTMPYSGATGGSKTIYSMGPAVMAAARDARQQILQIASDMLEAAVDDLEFKNDSVAVKGVPGKSLSLQKIAQASTSFSRRGPVYGQGRTPVPEGSPMYAAHLARVAVDPDTGEVRVLDYVAAQDVGQAINPPAVEGQIHGGVTQGLGWALFEGLEHDENGQLLTATFMDYALPHSFDVPNITPLLIEVPSGPGPYGAKGVGEPPVIPVAGAIANAISDAVGVRPTEIPITPERLFNALHQ</sequence>
<protein>
    <submittedName>
        <fullName evidence="5">Xanthine dehydrogenase</fullName>
    </submittedName>
</protein>
<proteinExistence type="predicted"/>
<dbReference type="PANTHER" id="PTHR11908:SF132">
    <property type="entry name" value="ALDEHYDE OXIDASE 1-RELATED"/>
    <property type="match status" value="1"/>
</dbReference>
<dbReference type="Pfam" id="PF01315">
    <property type="entry name" value="Ald_Xan_dh_C"/>
    <property type="match status" value="1"/>
</dbReference>
<dbReference type="PANTHER" id="PTHR11908">
    <property type="entry name" value="XANTHINE DEHYDROGENASE"/>
    <property type="match status" value="1"/>
</dbReference>
<dbReference type="InterPro" id="IPR008274">
    <property type="entry name" value="AldOxase/xan_DH_MoCoBD1"/>
</dbReference>
<gene>
    <name evidence="5" type="ORF">KDAU_05350</name>
</gene>
<feature type="domain" description="Aldehyde oxidase/xanthine dehydrogenase a/b hammerhead" evidence="4">
    <location>
        <begin position="28"/>
        <end position="133"/>
    </location>
</feature>
<evidence type="ECO:0000313" key="6">
    <source>
        <dbReference type="Proteomes" id="UP000287224"/>
    </source>
</evidence>
<dbReference type="RefSeq" id="WP_126594506.1">
    <property type="nucleotide sequence ID" value="NZ_BIFQ01000001.1"/>
</dbReference>
<dbReference type="Gene3D" id="3.30.365.10">
    <property type="entry name" value="Aldehyde oxidase/xanthine dehydrogenase, molybdopterin binding domain"/>
    <property type="match status" value="4"/>
</dbReference>
<dbReference type="InterPro" id="IPR016208">
    <property type="entry name" value="Ald_Oxase/xanthine_DH-like"/>
</dbReference>
<accession>A0A401Z8R4</accession>
<dbReference type="InterPro" id="IPR037165">
    <property type="entry name" value="AldOxase/xan_DH_Mopterin-bd_sf"/>
</dbReference>
<dbReference type="GO" id="GO:0016491">
    <property type="term" value="F:oxidoreductase activity"/>
    <property type="evidence" value="ECO:0007669"/>
    <property type="project" value="UniProtKB-KW"/>
</dbReference>
<dbReference type="SUPFAM" id="SSF56003">
    <property type="entry name" value="Molybdenum cofactor-binding domain"/>
    <property type="match status" value="1"/>
</dbReference>
<dbReference type="Pfam" id="PF20256">
    <property type="entry name" value="MoCoBD_2"/>
    <property type="match status" value="1"/>
</dbReference>
<dbReference type="Proteomes" id="UP000287224">
    <property type="component" value="Unassembled WGS sequence"/>
</dbReference>
<dbReference type="OrthoDB" id="9759791at2"/>
<dbReference type="SUPFAM" id="SSF54665">
    <property type="entry name" value="CO dehydrogenase molybdoprotein N-domain-like"/>
    <property type="match status" value="1"/>
</dbReference>
<evidence type="ECO:0000256" key="2">
    <source>
        <dbReference type="ARBA" id="ARBA00023002"/>
    </source>
</evidence>
<evidence type="ECO:0000256" key="1">
    <source>
        <dbReference type="ARBA" id="ARBA00022505"/>
    </source>
</evidence>
<keyword evidence="2" id="KW-0560">Oxidoreductase</keyword>
<dbReference type="AlphaFoldDB" id="A0A401Z8R4"/>
<name>A0A401Z8R4_9CHLR</name>
<reference evidence="6" key="1">
    <citation type="submission" date="2018-12" db="EMBL/GenBank/DDBJ databases">
        <title>Tengunoibacter tsumagoiensis gen. nov., sp. nov., Dictyobacter kobayashii sp. nov., D. alpinus sp. nov., and D. joshuensis sp. nov. and description of Dictyobacteraceae fam. nov. within the order Ktedonobacterales isolated from Tengu-no-mugimeshi.</title>
        <authorList>
            <person name="Wang C.M."/>
            <person name="Zheng Y."/>
            <person name="Sakai Y."/>
            <person name="Toyoda A."/>
            <person name="Minakuchi Y."/>
            <person name="Abe K."/>
            <person name="Yokota A."/>
            <person name="Yabe S."/>
        </authorList>
    </citation>
    <scope>NUCLEOTIDE SEQUENCE [LARGE SCALE GENOMIC DNA]</scope>
    <source>
        <strain evidence="6">S-27</strain>
    </source>
</reference>
<keyword evidence="1" id="KW-0500">Molybdenum</keyword>
<feature type="region of interest" description="Disordered" evidence="3">
    <location>
        <begin position="143"/>
        <end position="185"/>
    </location>
</feature>
<dbReference type="EMBL" id="BIFQ01000001">
    <property type="protein sequence ID" value="GCE03206.1"/>
    <property type="molecule type" value="Genomic_DNA"/>
</dbReference>
<keyword evidence="6" id="KW-1185">Reference proteome</keyword>
<dbReference type="InterPro" id="IPR036856">
    <property type="entry name" value="Ald_Oxase/Xan_DH_a/b_sf"/>
</dbReference>
<dbReference type="Gene3D" id="3.90.1170.50">
    <property type="entry name" value="Aldehyde oxidase/xanthine dehydrogenase, a/b hammerhead"/>
    <property type="match status" value="1"/>
</dbReference>
<dbReference type="InterPro" id="IPR000674">
    <property type="entry name" value="Ald_Oxase/Xan_DH_a/b"/>
</dbReference>
<comment type="caution">
    <text evidence="5">The sequence shown here is derived from an EMBL/GenBank/DDBJ whole genome shotgun (WGS) entry which is preliminary data.</text>
</comment>
<dbReference type="Pfam" id="PF02738">
    <property type="entry name" value="MoCoBD_1"/>
    <property type="match status" value="1"/>
</dbReference>
<evidence type="ECO:0000256" key="3">
    <source>
        <dbReference type="SAM" id="MobiDB-lite"/>
    </source>
</evidence>